<name>A0A1V4SUF8_9CLOT</name>
<dbReference type="Pfam" id="PF16363">
    <property type="entry name" value="GDP_Man_Dehyd"/>
    <property type="match status" value="1"/>
</dbReference>
<dbReference type="InterPro" id="IPR005886">
    <property type="entry name" value="UDP_G4E"/>
</dbReference>
<comment type="caution">
    <text evidence="10">The sequence shown here is derived from an EMBL/GenBank/DDBJ whole genome shotgun (WGS) entry which is preliminary data.</text>
</comment>
<protein>
    <recommendedName>
        <fullName evidence="5 8">UDP-glucose 4-epimerase</fullName>
        <ecNumber evidence="4 8">5.1.3.2</ecNumber>
    </recommendedName>
</protein>
<dbReference type="CDD" id="cd05247">
    <property type="entry name" value="UDP_G4E_1_SDR_e"/>
    <property type="match status" value="1"/>
</dbReference>
<dbReference type="UniPathway" id="UPA00214"/>
<keyword evidence="6 8" id="KW-0520">NAD</keyword>
<dbReference type="PANTHER" id="PTHR43725">
    <property type="entry name" value="UDP-GLUCOSE 4-EPIMERASE"/>
    <property type="match status" value="1"/>
</dbReference>
<gene>
    <name evidence="10" type="primary">galE_2</name>
    <name evidence="10" type="ORF">CLTHE_20130</name>
</gene>
<dbReference type="InterPro" id="IPR036291">
    <property type="entry name" value="NAD(P)-bd_dom_sf"/>
</dbReference>
<evidence type="ECO:0000256" key="5">
    <source>
        <dbReference type="ARBA" id="ARBA00018569"/>
    </source>
</evidence>
<comment type="pathway">
    <text evidence="8">Carbohydrate metabolism; galactose metabolism.</text>
</comment>
<evidence type="ECO:0000256" key="1">
    <source>
        <dbReference type="ARBA" id="ARBA00000083"/>
    </source>
</evidence>
<dbReference type="Proteomes" id="UP000191448">
    <property type="component" value="Unassembled WGS sequence"/>
</dbReference>
<evidence type="ECO:0000256" key="7">
    <source>
        <dbReference type="ARBA" id="ARBA00023235"/>
    </source>
</evidence>
<keyword evidence="7 8" id="KW-0413">Isomerase</keyword>
<evidence type="ECO:0000313" key="10">
    <source>
        <dbReference type="EMBL" id="OPX47450.1"/>
    </source>
</evidence>
<dbReference type="PANTHER" id="PTHR43725:SF47">
    <property type="entry name" value="UDP-GLUCOSE 4-EPIMERASE"/>
    <property type="match status" value="1"/>
</dbReference>
<feature type="domain" description="NAD(P)-binding" evidence="9">
    <location>
        <begin position="5"/>
        <end position="325"/>
    </location>
</feature>
<comment type="catalytic activity">
    <reaction evidence="1 8">
        <text>UDP-alpha-D-glucose = UDP-alpha-D-galactose</text>
        <dbReference type="Rhea" id="RHEA:22168"/>
        <dbReference type="ChEBI" id="CHEBI:58885"/>
        <dbReference type="ChEBI" id="CHEBI:66914"/>
        <dbReference type="EC" id="5.1.3.2"/>
    </reaction>
</comment>
<proteinExistence type="inferred from homology"/>
<dbReference type="EMBL" id="LTAY01000048">
    <property type="protein sequence ID" value="OPX47450.1"/>
    <property type="molecule type" value="Genomic_DNA"/>
</dbReference>
<dbReference type="NCBIfam" id="NF007956">
    <property type="entry name" value="PRK10675.1"/>
    <property type="match status" value="1"/>
</dbReference>
<comment type="similarity">
    <text evidence="3 8">Belongs to the NAD(P)-dependent epimerase/dehydratase family.</text>
</comment>
<dbReference type="NCBIfam" id="TIGR01179">
    <property type="entry name" value="galE"/>
    <property type="match status" value="1"/>
</dbReference>
<evidence type="ECO:0000256" key="8">
    <source>
        <dbReference type="RuleBase" id="RU366046"/>
    </source>
</evidence>
<evidence type="ECO:0000259" key="9">
    <source>
        <dbReference type="Pfam" id="PF16363"/>
    </source>
</evidence>
<keyword evidence="8" id="KW-0119">Carbohydrate metabolism</keyword>
<sequence length="344" mass="38663">MRNILVTGGIGYIGSHTTIELLEKDYNVVILDNLSNSDIRIKDRIEILSGKKIKFYEGDILDNSILNKIFEGENIDTVIHFAAYKSVGDSVKMPLEYYNNNINGTVNLLRAMKRYDVKNIIFSSSATVYGEAKVMPVSEKTPLMTPTNPYGKTKSMMEEILTDVYKSDNSWNVVLLRYFNPVGAHKSGLIGEMPNGIPNNLMPYISKVAAGELEYISVFGDDYKTIDGTGVRDYIHVVDLASGHVKALNKIEEKCGLKIYNLGTGNGYSVLQVIKAFEKAANKKINYKIVERRSGDIGTCYADPKLAKEELGWEAKYEIDKMCEDFWRWQCTGLKSLIEDEVLV</sequence>
<evidence type="ECO:0000256" key="3">
    <source>
        <dbReference type="ARBA" id="ARBA00007637"/>
    </source>
</evidence>
<evidence type="ECO:0000313" key="11">
    <source>
        <dbReference type="Proteomes" id="UP000191448"/>
    </source>
</evidence>
<dbReference type="RefSeq" id="WP_080023205.1">
    <property type="nucleotide sequence ID" value="NZ_LTAY01000048.1"/>
</dbReference>
<comment type="cofactor">
    <cofactor evidence="2 8">
        <name>NAD(+)</name>
        <dbReference type="ChEBI" id="CHEBI:57540"/>
    </cofactor>
</comment>
<dbReference type="AlphaFoldDB" id="A0A1V4SUF8"/>
<dbReference type="SUPFAM" id="SSF51735">
    <property type="entry name" value="NAD(P)-binding Rossmann-fold domains"/>
    <property type="match status" value="1"/>
</dbReference>
<reference evidence="10 11" key="1">
    <citation type="submission" date="2016-02" db="EMBL/GenBank/DDBJ databases">
        <title>Genome sequence of Clostridium thermobutyricum DSM 4928.</title>
        <authorList>
            <person name="Poehlein A."/>
            <person name="Daniel R."/>
        </authorList>
    </citation>
    <scope>NUCLEOTIDE SEQUENCE [LARGE SCALE GENOMIC DNA]</scope>
    <source>
        <strain evidence="10 11">DSM 4928</strain>
    </source>
</reference>
<dbReference type="GO" id="GO:0005829">
    <property type="term" value="C:cytosol"/>
    <property type="evidence" value="ECO:0007669"/>
    <property type="project" value="TreeGrafter"/>
</dbReference>
<dbReference type="GO" id="GO:0003978">
    <property type="term" value="F:UDP-glucose 4-epimerase activity"/>
    <property type="evidence" value="ECO:0007669"/>
    <property type="project" value="UniProtKB-UniRule"/>
</dbReference>
<comment type="subunit">
    <text evidence="8">Homodimer.</text>
</comment>
<evidence type="ECO:0000256" key="4">
    <source>
        <dbReference type="ARBA" id="ARBA00013189"/>
    </source>
</evidence>
<dbReference type="PRINTS" id="PR01713">
    <property type="entry name" value="NUCEPIMERASE"/>
</dbReference>
<evidence type="ECO:0000256" key="2">
    <source>
        <dbReference type="ARBA" id="ARBA00001911"/>
    </source>
</evidence>
<organism evidence="10 11">
    <name type="scientific">Clostridium thermobutyricum DSM 4928</name>
    <dbReference type="NCBI Taxonomy" id="1121339"/>
    <lineage>
        <taxon>Bacteria</taxon>
        <taxon>Bacillati</taxon>
        <taxon>Bacillota</taxon>
        <taxon>Clostridia</taxon>
        <taxon>Eubacteriales</taxon>
        <taxon>Clostridiaceae</taxon>
        <taxon>Clostridium</taxon>
    </lineage>
</organism>
<dbReference type="EC" id="5.1.3.2" evidence="4 8"/>
<dbReference type="Gene3D" id="3.90.25.10">
    <property type="entry name" value="UDP-galactose 4-epimerase, domain 1"/>
    <property type="match status" value="1"/>
</dbReference>
<dbReference type="Gene3D" id="3.40.50.720">
    <property type="entry name" value="NAD(P)-binding Rossmann-like Domain"/>
    <property type="match status" value="1"/>
</dbReference>
<dbReference type="GO" id="GO:0006012">
    <property type="term" value="P:galactose metabolic process"/>
    <property type="evidence" value="ECO:0007669"/>
    <property type="project" value="UniProtKB-UniPathway"/>
</dbReference>
<dbReference type="InterPro" id="IPR016040">
    <property type="entry name" value="NAD(P)-bd_dom"/>
</dbReference>
<evidence type="ECO:0000256" key="6">
    <source>
        <dbReference type="ARBA" id="ARBA00023027"/>
    </source>
</evidence>
<accession>A0A1V4SUF8</accession>
<dbReference type="OrthoDB" id="9811743at2"/>